<protein>
    <submittedName>
        <fullName evidence="1">Uncharacterized protein</fullName>
    </submittedName>
</protein>
<name>A0ACB8EJK1_9SAUR</name>
<sequence>MDKSHPEKLGLQDDPVEGPLSRICPKLPEVPAMEQKVLRERKLYLISEFFLTDTEETASVDSAPATLDREKGDESAEEEDTADDSARIIQGEHFPRLLKKVTATLNYNTEEEQSAASSIPNITIGGKSFQAAN</sequence>
<accession>A0ACB8EJK1</accession>
<comment type="caution">
    <text evidence="1">The sequence shown here is derived from an EMBL/GenBank/DDBJ whole genome shotgun (WGS) entry which is preliminary data.</text>
</comment>
<dbReference type="Proteomes" id="UP000827872">
    <property type="component" value="Linkage Group LG03"/>
</dbReference>
<evidence type="ECO:0000313" key="1">
    <source>
        <dbReference type="EMBL" id="KAH7992507.1"/>
    </source>
</evidence>
<organism evidence="1 2">
    <name type="scientific">Sphaerodactylus townsendi</name>
    <dbReference type="NCBI Taxonomy" id="933632"/>
    <lineage>
        <taxon>Eukaryota</taxon>
        <taxon>Metazoa</taxon>
        <taxon>Chordata</taxon>
        <taxon>Craniata</taxon>
        <taxon>Vertebrata</taxon>
        <taxon>Euteleostomi</taxon>
        <taxon>Lepidosauria</taxon>
        <taxon>Squamata</taxon>
        <taxon>Bifurcata</taxon>
        <taxon>Gekkota</taxon>
        <taxon>Sphaerodactylidae</taxon>
        <taxon>Sphaerodactylus</taxon>
    </lineage>
</organism>
<proteinExistence type="predicted"/>
<reference evidence="1" key="1">
    <citation type="submission" date="2021-08" db="EMBL/GenBank/DDBJ databases">
        <title>The first chromosome-level gecko genome reveals the dynamic sex chromosomes of Neotropical dwarf geckos (Sphaerodactylidae: Sphaerodactylus).</title>
        <authorList>
            <person name="Pinto B.J."/>
            <person name="Keating S.E."/>
            <person name="Gamble T."/>
        </authorList>
    </citation>
    <scope>NUCLEOTIDE SEQUENCE</scope>
    <source>
        <strain evidence="1">TG3544</strain>
    </source>
</reference>
<dbReference type="EMBL" id="CM037616">
    <property type="protein sequence ID" value="KAH7992507.1"/>
    <property type="molecule type" value="Genomic_DNA"/>
</dbReference>
<gene>
    <name evidence="1" type="ORF">K3G42_023476</name>
</gene>
<evidence type="ECO:0000313" key="2">
    <source>
        <dbReference type="Proteomes" id="UP000827872"/>
    </source>
</evidence>
<keyword evidence="2" id="KW-1185">Reference proteome</keyword>